<evidence type="ECO:0000313" key="2">
    <source>
        <dbReference type="Proteomes" id="UP001341281"/>
    </source>
</evidence>
<organism evidence="1 2">
    <name type="scientific">Paspalum notatum var. saurae</name>
    <dbReference type="NCBI Taxonomy" id="547442"/>
    <lineage>
        <taxon>Eukaryota</taxon>
        <taxon>Viridiplantae</taxon>
        <taxon>Streptophyta</taxon>
        <taxon>Embryophyta</taxon>
        <taxon>Tracheophyta</taxon>
        <taxon>Spermatophyta</taxon>
        <taxon>Magnoliopsida</taxon>
        <taxon>Liliopsida</taxon>
        <taxon>Poales</taxon>
        <taxon>Poaceae</taxon>
        <taxon>PACMAD clade</taxon>
        <taxon>Panicoideae</taxon>
        <taxon>Andropogonodae</taxon>
        <taxon>Paspaleae</taxon>
        <taxon>Paspalinae</taxon>
        <taxon>Paspalum</taxon>
    </lineage>
</organism>
<reference evidence="1 2" key="1">
    <citation type="submission" date="2024-02" db="EMBL/GenBank/DDBJ databases">
        <title>High-quality chromosome-scale genome assembly of Pensacola bahiagrass (Paspalum notatum Flugge var. saurae).</title>
        <authorList>
            <person name="Vega J.M."/>
            <person name="Podio M."/>
            <person name="Orjuela J."/>
            <person name="Siena L.A."/>
            <person name="Pessino S.C."/>
            <person name="Combes M.C."/>
            <person name="Mariac C."/>
            <person name="Albertini E."/>
            <person name="Pupilli F."/>
            <person name="Ortiz J.P.A."/>
            <person name="Leblanc O."/>
        </authorList>
    </citation>
    <scope>NUCLEOTIDE SEQUENCE [LARGE SCALE GENOMIC DNA]</scope>
    <source>
        <strain evidence="1">R1</strain>
        <tissue evidence="1">Leaf</tissue>
    </source>
</reference>
<keyword evidence="2" id="KW-1185">Reference proteome</keyword>
<evidence type="ECO:0008006" key="3">
    <source>
        <dbReference type="Google" id="ProtNLM"/>
    </source>
</evidence>
<protein>
    <recommendedName>
        <fullName evidence="3">F-box protein</fullName>
    </recommendedName>
</protein>
<gene>
    <name evidence="1" type="ORF">U9M48_009939</name>
</gene>
<dbReference type="AlphaFoldDB" id="A0AAQ3WFP7"/>
<dbReference type="EMBL" id="CP144746">
    <property type="protein sequence ID" value="WVZ59846.1"/>
    <property type="molecule type" value="Genomic_DNA"/>
</dbReference>
<dbReference type="PANTHER" id="PTHR34591:SF29">
    <property type="entry name" value="F-BOX DOMAIN-CONTAINING PROTEIN"/>
    <property type="match status" value="1"/>
</dbReference>
<sequence>MAAVALHPECLLVDDREERSFDRDGEAAGTVADLKAAPSYAQSRYAVYWQGALYVHSEGDCVTRISLLNNRYRVIAPPRGSIELCQFPDLRLGKSEKGVYCALFDDNDRRLRVWNLDESCDQSEWILKHSSTCHLAPASSPNCTSVGQAHGPWSLRNYYKKGDGNGTLEEHSNLEWDSDDDDILHNHNNGDNVKERFSGYIEILGFHPYKEIVFLHRSLQRGFAFHLNTCKLEDLGCFQPYTPDDSTY</sequence>
<feature type="non-terminal residue" evidence="1">
    <location>
        <position position="248"/>
    </location>
</feature>
<accession>A0AAQ3WFP7</accession>
<dbReference type="PANTHER" id="PTHR34591">
    <property type="entry name" value="OS03G0653100 PROTEIN-RELATED"/>
    <property type="match status" value="1"/>
</dbReference>
<dbReference type="Proteomes" id="UP001341281">
    <property type="component" value="Chromosome 02"/>
</dbReference>
<proteinExistence type="predicted"/>
<evidence type="ECO:0000313" key="1">
    <source>
        <dbReference type="EMBL" id="WVZ59846.1"/>
    </source>
</evidence>
<name>A0AAQ3WFP7_PASNO</name>